<gene>
    <name evidence="2" type="ORF">V6N11_054116</name>
</gene>
<keyword evidence="3" id="KW-1185">Reference proteome</keyword>
<protein>
    <submittedName>
        <fullName evidence="2">Uncharacterized protein</fullName>
    </submittedName>
</protein>
<keyword evidence="1" id="KW-0472">Membrane</keyword>
<evidence type="ECO:0000256" key="1">
    <source>
        <dbReference type="SAM" id="Phobius"/>
    </source>
</evidence>
<dbReference type="Proteomes" id="UP001396334">
    <property type="component" value="Unassembled WGS sequence"/>
</dbReference>
<comment type="caution">
    <text evidence="2">The sequence shown here is derived from an EMBL/GenBank/DDBJ whole genome shotgun (WGS) entry which is preliminary data.</text>
</comment>
<dbReference type="EMBL" id="JBBPBN010000017">
    <property type="protein sequence ID" value="KAK9019600.1"/>
    <property type="molecule type" value="Genomic_DNA"/>
</dbReference>
<proteinExistence type="predicted"/>
<keyword evidence="1" id="KW-0812">Transmembrane</keyword>
<reference evidence="2 3" key="1">
    <citation type="journal article" date="2024" name="G3 (Bethesda)">
        <title>Genome assembly of Hibiscus sabdariffa L. provides insights into metabolisms of medicinal natural products.</title>
        <authorList>
            <person name="Kim T."/>
        </authorList>
    </citation>
    <scope>NUCLEOTIDE SEQUENCE [LARGE SCALE GENOMIC DNA]</scope>
    <source>
        <strain evidence="2">TK-2024</strain>
        <tissue evidence="2">Old leaves</tissue>
    </source>
</reference>
<accession>A0ABR2S2Y2</accession>
<evidence type="ECO:0000313" key="2">
    <source>
        <dbReference type="EMBL" id="KAK9019600.1"/>
    </source>
</evidence>
<sequence length="86" mass="9332">MRSGEGYDDVEVVVVGAVVGVIMAVMKWAMARVANIIKDEFCVYDVKRTVNVVISSMLQCMLGAMPWEDAGAYLTAIDDSAVTELL</sequence>
<feature type="transmembrane region" description="Helical" evidence="1">
    <location>
        <begin position="12"/>
        <end position="30"/>
    </location>
</feature>
<evidence type="ECO:0000313" key="3">
    <source>
        <dbReference type="Proteomes" id="UP001396334"/>
    </source>
</evidence>
<keyword evidence="1" id="KW-1133">Transmembrane helix</keyword>
<organism evidence="2 3">
    <name type="scientific">Hibiscus sabdariffa</name>
    <name type="common">roselle</name>
    <dbReference type="NCBI Taxonomy" id="183260"/>
    <lineage>
        <taxon>Eukaryota</taxon>
        <taxon>Viridiplantae</taxon>
        <taxon>Streptophyta</taxon>
        <taxon>Embryophyta</taxon>
        <taxon>Tracheophyta</taxon>
        <taxon>Spermatophyta</taxon>
        <taxon>Magnoliopsida</taxon>
        <taxon>eudicotyledons</taxon>
        <taxon>Gunneridae</taxon>
        <taxon>Pentapetalae</taxon>
        <taxon>rosids</taxon>
        <taxon>malvids</taxon>
        <taxon>Malvales</taxon>
        <taxon>Malvaceae</taxon>
        <taxon>Malvoideae</taxon>
        <taxon>Hibiscus</taxon>
    </lineage>
</organism>
<name>A0ABR2S2Y2_9ROSI</name>